<feature type="region of interest" description="Disordered" evidence="1">
    <location>
        <begin position="377"/>
        <end position="411"/>
    </location>
</feature>
<dbReference type="NCBIfam" id="TIGR00996">
    <property type="entry name" value="Mtu_fam_mce"/>
    <property type="match status" value="1"/>
</dbReference>
<proteinExistence type="predicted"/>
<protein>
    <submittedName>
        <fullName evidence="5">MCE family protein</fullName>
    </submittedName>
</protein>
<evidence type="ECO:0000259" key="3">
    <source>
        <dbReference type="Pfam" id="PF02470"/>
    </source>
</evidence>
<name>A0A849C9E3_9NOCA</name>
<dbReference type="PANTHER" id="PTHR33371">
    <property type="entry name" value="INTERMEMBRANE PHOSPHOLIPID TRANSPORT SYSTEM BINDING PROTEIN MLAD-RELATED"/>
    <property type="match status" value="1"/>
</dbReference>
<dbReference type="InterPro" id="IPR003399">
    <property type="entry name" value="Mce/MlaD"/>
</dbReference>
<reference evidence="5 6" key="1">
    <citation type="submission" date="2020-05" db="EMBL/GenBank/DDBJ databases">
        <title>MicrobeNet Type strains.</title>
        <authorList>
            <person name="Nicholson A.C."/>
        </authorList>
    </citation>
    <scope>NUCLEOTIDE SEQUENCE [LARGE SCALE GENOMIC DNA]</scope>
    <source>
        <strain evidence="5 6">JCM 3224</strain>
    </source>
</reference>
<dbReference type="InterPro" id="IPR052336">
    <property type="entry name" value="MlaD_Phospholipid_Transporter"/>
</dbReference>
<evidence type="ECO:0000256" key="1">
    <source>
        <dbReference type="SAM" id="MobiDB-lite"/>
    </source>
</evidence>
<dbReference type="PANTHER" id="PTHR33371:SF16">
    <property type="entry name" value="MCE-FAMILY PROTEIN MCE3F"/>
    <property type="match status" value="1"/>
</dbReference>
<feature type="domain" description="Mce/MlaD" evidence="3">
    <location>
        <begin position="62"/>
        <end position="138"/>
    </location>
</feature>
<feature type="domain" description="Mammalian cell entry C-terminal" evidence="4">
    <location>
        <begin position="146"/>
        <end position="316"/>
    </location>
</feature>
<keyword evidence="2" id="KW-0812">Transmembrane</keyword>
<dbReference type="AlphaFoldDB" id="A0A849C9E3"/>
<evidence type="ECO:0000259" key="4">
    <source>
        <dbReference type="Pfam" id="PF11887"/>
    </source>
</evidence>
<evidence type="ECO:0000313" key="5">
    <source>
        <dbReference type="EMBL" id="NNH69571.1"/>
    </source>
</evidence>
<sequence>MIAISPRVCYCTDPKYGGKRWLVSNPQRFRFLASGVVLTVGLVAGGGYLLIDTMRVRLPGSTYAVTVQLDRSGGLQVGNNVTWRGYRVGQIKAVELADTGAAVAVRAEIAERYRIPRDTDIQVKALSGAGEQYLDFVPHTDHGPYLDDGSVIRFDPSRISTPVPVWQMLDNSSDLIAQIDPDKFSVILTELDTALSGGPDQLRSFINGISLAVAGLDNLLPQTTSLITNLRTVAATTSNAQPDLGTLTRNSRILIDQAIAADEEIRRILDDAPGMLALAADILDRNADPITNLATNMSAIVRSAQLRVPAIRALFPALVVGTSAMGVPAHDGEFYAIVDLWPRPFCQYPTRTTPAYVAQEPTFRKWNYCVNPPPEQQIRGSANAPRPNIPDNGAQMPVGVDPDARTMPPVR</sequence>
<evidence type="ECO:0000256" key="2">
    <source>
        <dbReference type="SAM" id="Phobius"/>
    </source>
</evidence>
<gene>
    <name evidence="5" type="ORF">HLB23_06765</name>
</gene>
<keyword evidence="2" id="KW-0472">Membrane</keyword>
<dbReference type="Pfam" id="PF02470">
    <property type="entry name" value="MlaD"/>
    <property type="match status" value="1"/>
</dbReference>
<dbReference type="EMBL" id="JABELX010000003">
    <property type="protein sequence ID" value="NNH69571.1"/>
    <property type="molecule type" value="Genomic_DNA"/>
</dbReference>
<accession>A0A849C9E3</accession>
<keyword evidence="6" id="KW-1185">Reference proteome</keyword>
<evidence type="ECO:0000313" key="6">
    <source>
        <dbReference type="Proteomes" id="UP000586827"/>
    </source>
</evidence>
<feature type="transmembrane region" description="Helical" evidence="2">
    <location>
        <begin position="31"/>
        <end position="51"/>
    </location>
</feature>
<dbReference type="InterPro" id="IPR024516">
    <property type="entry name" value="Mce_C"/>
</dbReference>
<organism evidence="5 6">
    <name type="scientific">Nocardia uniformis</name>
    <dbReference type="NCBI Taxonomy" id="53432"/>
    <lineage>
        <taxon>Bacteria</taxon>
        <taxon>Bacillati</taxon>
        <taxon>Actinomycetota</taxon>
        <taxon>Actinomycetes</taxon>
        <taxon>Mycobacteriales</taxon>
        <taxon>Nocardiaceae</taxon>
        <taxon>Nocardia</taxon>
    </lineage>
</organism>
<dbReference type="InterPro" id="IPR005693">
    <property type="entry name" value="Mce"/>
</dbReference>
<comment type="caution">
    <text evidence="5">The sequence shown here is derived from an EMBL/GenBank/DDBJ whole genome shotgun (WGS) entry which is preliminary data.</text>
</comment>
<dbReference type="Proteomes" id="UP000586827">
    <property type="component" value="Unassembled WGS sequence"/>
</dbReference>
<keyword evidence="2" id="KW-1133">Transmembrane helix</keyword>
<dbReference type="GO" id="GO:0005576">
    <property type="term" value="C:extracellular region"/>
    <property type="evidence" value="ECO:0007669"/>
    <property type="project" value="TreeGrafter"/>
</dbReference>
<dbReference type="Pfam" id="PF11887">
    <property type="entry name" value="Mce4_CUP1"/>
    <property type="match status" value="1"/>
</dbReference>